<dbReference type="SUPFAM" id="SSF52172">
    <property type="entry name" value="CheY-like"/>
    <property type="match status" value="1"/>
</dbReference>
<dbReference type="CDD" id="cd17574">
    <property type="entry name" value="REC_OmpR"/>
    <property type="match status" value="1"/>
</dbReference>
<evidence type="ECO:0000256" key="4">
    <source>
        <dbReference type="ARBA" id="ARBA00023125"/>
    </source>
</evidence>
<dbReference type="Gene3D" id="1.10.10.10">
    <property type="entry name" value="Winged helix-like DNA-binding domain superfamily/Winged helix DNA-binding domain"/>
    <property type="match status" value="1"/>
</dbReference>
<protein>
    <submittedName>
        <fullName evidence="8">Response regulator transcription factor</fullName>
    </submittedName>
</protein>
<dbReference type="Pfam" id="PF00072">
    <property type="entry name" value="Response_reg"/>
    <property type="match status" value="1"/>
</dbReference>
<dbReference type="PANTHER" id="PTHR48111:SF1">
    <property type="entry name" value="TWO-COMPONENT RESPONSE REGULATOR ORR33"/>
    <property type="match status" value="1"/>
</dbReference>
<accession>A0ABT0MIL6</accession>
<evidence type="ECO:0000259" key="7">
    <source>
        <dbReference type="PROSITE" id="PS50110"/>
    </source>
</evidence>
<keyword evidence="9" id="KW-1185">Reference proteome</keyword>
<proteinExistence type="predicted"/>
<evidence type="ECO:0000256" key="5">
    <source>
        <dbReference type="ARBA" id="ARBA00023163"/>
    </source>
</evidence>
<name>A0ABT0MIL6_9GAMM</name>
<organism evidence="8 9">
    <name type="scientific">Luteimonas galliterrae</name>
    <dbReference type="NCBI Taxonomy" id="2940486"/>
    <lineage>
        <taxon>Bacteria</taxon>
        <taxon>Pseudomonadati</taxon>
        <taxon>Pseudomonadota</taxon>
        <taxon>Gammaproteobacteria</taxon>
        <taxon>Lysobacterales</taxon>
        <taxon>Lysobacteraceae</taxon>
        <taxon>Luteimonas</taxon>
    </lineage>
</organism>
<dbReference type="InterPro" id="IPR001867">
    <property type="entry name" value="OmpR/PhoB-type_DNA-bd"/>
</dbReference>
<evidence type="ECO:0000313" key="9">
    <source>
        <dbReference type="Proteomes" id="UP001431217"/>
    </source>
</evidence>
<dbReference type="EMBL" id="JAMBEP010000001">
    <property type="protein sequence ID" value="MCL1634722.1"/>
    <property type="molecule type" value="Genomic_DNA"/>
</dbReference>
<comment type="caution">
    <text evidence="8">The sequence shown here is derived from an EMBL/GenBank/DDBJ whole genome shotgun (WGS) entry which is preliminary data.</text>
</comment>
<evidence type="ECO:0000256" key="2">
    <source>
        <dbReference type="ARBA" id="ARBA00023012"/>
    </source>
</evidence>
<evidence type="ECO:0000256" key="6">
    <source>
        <dbReference type="PROSITE-ProRule" id="PRU00169"/>
    </source>
</evidence>
<keyword evidence="3" id="KW-0805">Transcription regulation</keyword>
<keyword evidence="1 6" id="KW-0597">Phosphoprotein</keyword>
<dbReference type="SMART" id="SM00862">
    <property type="entry name" value="Trans_reg_C"/>
    <property type="match status" value="1"/>
</dbReference>
<dbReference type="InterPro" id="IPR039420">
    <property type="entry name" value="WalR-like"/>
</dbReference>
<evidence type="ECO:0000313" key="8">
    <source>
        <dbReference type="EMBL" id="MCL1634722.1"/>
    </source>
</evidence>
<dbReference type="InterPro" id="IPR016032">
    <property type="entry name" value="Sig_transdc_resp-reg_C-effctor"/>
</dbReference>
<evidence type="ECO:0000256" key="1">
    <source>
        <dbReference type="ARBA" id="ARBA00022553"/>
    </source>
</evidence>
<keyword evidence="4" id="KW-0238">DNA-binding</keyword>
<dbReference type="InterPro" id="IPR001789">
    <property type="entry name" value="Sig_transdc_resp-reg_receiver"/>
</dbReference>
<dbReference type="Proteomes" id="UP001431217">
    <property type="component" value="Unassembled WGS sequence"/>
</dbReference>
<dbReference type="PANTHER" id="PTHR48111">
    <property type="entry name" value="REGULATOR OF RPOS"/>
    <property type="match status" value="1"/>
</dbReference>
<keyword evidence="2" id="KW-0902">Two-component regulatory system</keyword>
<gene>
    <name evidence="8" type="ORF">M2650_08780</name>
</gene>
<evidence type="ECO:0000256" key="3">
    <source>
        <dbReference type="ARBA" id="ARBA00023015"/>
    </source>
</evidence>
<dbReference type="PROSITE" id="PS50110">
    <property type="entry name" value="RESPONSE_REGULATORY"/>
    <property type="match status" value="1"/>
</dbReference>
<feature type="domain" description="Response regulatory" evidence="7">
    <location>
        <begin position="35"/>
        <end position="149"/>
    </location>
</feature>
<feature type="modified residue" description="4-aspartylphosphate" evidence="6">
    <location>
        <position position="85"/>
    </location>
</feature>
<dbReference type="SUPFAM" id="SSF46894">
    <property type="entry name" value="C-terminal effector domain of the bipartite response regulators"/>
    <property type="match status" value="1"/>
</dbReference>
<dbReference type="Gene3D" id="3.40.50.2300">
    <property type="match status" value="1"/>
</dbReference>
<dbReference type="SMART" id="SM00448">
    <property type="entry name" value="REC"/>
    <property type="match status" value="1"/>
</dbReference>
<dbReference type="InterPro" id="IPR036388">
    <property type="entry name" value="WH-like_DNA-bd_sf"/>
</dbReference>
<keyword evidence="5" id="KW-0804">Transcription</keyword>
<reference evidence="8 9" key="1">
    <citation type="submission" date="2022-05" db="EMBL/GenBank/DDBJ databases">
        <title>Luteimonas sp. SX5, whole genome shotgun sequencing project.</title>
        <authorList>
            <person name="Zhao G."/>
            <person name="Shen L."/>
        </authorList>
    </citation>
    <scope>NUCLEOTIDE SEQUENCE [LARGE SCALE GENOMIC DNA]</scope>
    <source>
        <strain evidence="8 9">SX5</strain>
    </source>
</reference>
<dbReference type="Pfam" id="PF00486">
    <property type="entry name" value="Trans_reg_C"/>
    <property type="match status" value="1"/>
</dbReference>
<sequence>MSDRIAAAMRSSIQRWELVRKVEGISANRPSELECVLVVEDDAELRDEILLPGLRRFGFEPVGVGSAIELYKWLMNNSCALIVLDVGLPDDDGFAVAKHLRETTSAGIIMLTGRDSQSDHIRGLTEGADAYFTKPLDVELLASALHSLSRRMSTKSQLPAASAPAERWRIEADGWRLVAPNGNVIALSQAERAVMRKLEAADKPVSREELVTELDKLIEDFDPGRLDMLIHRLRRKAETKAGRELPLSAVRKTGYMLSF</sequence>
<dbReference type="InterPro" id="IPR011006">
    <property type="entry name" value="CheY-like_superfamily"/>
</dbReference>
<dbReference type="RefSeq" id="WP_249473314.1">
    <property type="nucleotide sequence ID" value="NZ_JAMBEP010000001.1"/>
</dbReference>